<keyword evidence="2" id="KW-0813">Transport</keyword>
<evidence type="ECO:0000313" key="10">
    <source>
        <dbReference type="Proteomes" id="UP000789423"/>
    </source>
</evidence>
<dbReference type="Gene3D" id="3.30.70.1450">
    <property type="entry name" value="Regulator of K+ conductance, C-terminal domain"/>
    <property type="match status" value="2"/>
</dbReference>
<feature type="transmembrane region" description="Helical" evidence="7">
    <location>
        <begin position="58"/>
        <end position="76"/>
    </location>
</feature>
<feature type="transmembrane region" description="Helical" evidence="7">
    <location>
        <begin position="6"/>
        <end position="21"/>
    </location>
</feature>
<evidence type="ECO:0000256" key="6">
    <source>
        <dbReference type="ARBA" id="ARBA00023136"/>
    </source>
</evidence>
<organism evidence="9 10">
    <name type="scientific">Bacillus rhizoplanae</name>
    <dbReference type="NCBI Taxonomy" id="2880966"/>
    <lineage>
        <taxon>Bacteria</taxon>
        <taxon>Bacillati</taxon>
        <taxon>Bacillota</taxon>
        <taxon>Bacilli</taxon>
        <taxon>Bacillales</taxon>
        <taxon>Bacillaceae</taxon>
        <taxon>Bacillus</taxon>
    </lineage>
</organism>
<feature type="transmembrane region" description="Helical" evidence="7">
    <location>
        <begin position="97"/>
        <end position="121"/>
    </location>
</feature>
<evidence type="ECO:0000259" key="8">
    <source>
        <dbReference type="PROSITE" id="PS51202"/>
    </source>
</evidence>
<keyword evidence="3 7" id="KW-0812">Transmembrane</keyword>
<dbReference type="InterPro" id="IPR051679">
    <property type="entry name" value="DASS-Related_Transporters"/>
</dbReference>
<dbReference type="PANTHER" id="PTHR43652">
    <property type="entry name" value="BASIC AMINO ACID ANTIPORTER YFCC-RELATED"/>
    <property type="match status" value="1"/>
</dbReference>
<feature type="domain" description="RCK C-terminal" evidence="8">
    <location>
        <begin position="298"/>
        <end position="383"/>
    </location>
</feature>
<feature type="transmembrane region" description="Helical" evidence="7">
    <location>
        <begin position="480"/>
        <end position="500"/>
    </location>
</feature>
<protein>
    <recommendedName>
        <fullName evidence="8">RCK C-terminal domain-containing protein</fullName>
    </recommendedName>
</protein>
<feature type="domain" description="RCK C-terminal" evidence="8">
    <location>
        <begin position="206"/>
        <end position="290"/>
    </location>
</feature>
<evidence type="ECO:0000256" key="2">
    <source>
        <dbReference type="ARBA" id="ARBA00022448"/>
    </source>
</evidence>
<keyword evidence="4" id="KW-0677">Repeat</keyword>
<evidence type="ECO:0000256" key="1">
    <source>
        <dbReference type="ARBA" id="ARBA00004141"/>
    </source>
</evidence>
<accession>A0ABM8YAR5</accession>
<evidence type="ECO:0000256" key="7">
    <source>
        <dbReference type="SAM" id="Phobius"/>
    </source>
</evidence>
<keyword evidence="5 7" id="KW-1133">Transmembrane helix</keyword>
<dbReference type="Pfam" id="PF02080">
    <property type="entry name" value="TrkA_C"/>
    <property type="match status" value="2"/>
</dbReference>
<feature type="transmembrane region" description="Helical" evidence="7">
    <location>
        <begin position="404"/>
        <end position="437"/>
    </location>
</feature>
<sequence>MTIHGIIALLIIFITFIVLMCEKFPADIVMFSGLVSLMMFGVLAPSEALDGFSNEGTLTIGALLIIASAVNSNNFIKQIPRFIIGHERSHKKAILKLMMPVASLSAFINNTPIIVILTPIIKNWAQKIGLAPSKLLIPLAYAASMGGMCTLLGTSTNIVVNSLLKKQGNHGLSMFELGIIGIPCTIIGILFMVFIGSKLLPEYKKGSEIDEENKSAFLAEVQVESNCPLIGKTIKQANLRNLAGLYLIGVMRNEDIILPISSDYILNKNDCLLFTGDISTISNLEKIEGLTLHLSSRISLENSSNNDITLSEIVISKQSCLSNRTAKEIQFRSKYNAVVIAVFRNGKRILSKIGSIRLKTGDILYILSENNFFIENQYSNDFYFLSHETGSFKNPSRKQKMTSFIPLLIFLLMILCASIGVLPILTSSFLSVILLFITKSISVQEARKYLDLRLLIMIGSSLGMASALEKTGVADYLANTIAGETATFSPTALLAIIYLLTWISTEFLSNTAAAAFIFPIAYSIATQLSLNPEPFIIAITIAASASFATPTGYQANLIVYQAGGYKFVDFLKIGLPLGFLFMIISVLLIPYFWPFYT</sequence>
<dbReference type="InterPro" id="IPR004680">
    <property type="entry name" value="Cit_transptr-like_dom"/>
</dbReference>
<feature type="transmembrane region" description="Helical" evidence="7">
    <location>
        <begin position="507"/>
        <end position="528"/>
    </location>
</feature>
<proteinExistence type="predicted"/>
<name>A0ABM8YAR5_9BACI</name>
<reference evidence="9 10" key="1">
    <citation type="submission" date="2021-10" db="EMBL/GenBank/DDBJ databases">
        <authorList>
            <person name="Criscuolo A."/>
        </authorList>
    </citation>
    <scope>NUCLEOTIDE SEQUENCE [LARGE SCALE GENOMIC DNA]</scope>
    <source>
        <strain evidence="10">CIP 111899</strain>
    </source>
</reference>
<feature type="transmembrane region" description="Helical" evidence="7">
    <location>
        <begin position="172"/>
        <end position="195"/>
    </location>
</feature>
<evidence type="ECO:0000256" key="5">
    <source>
        <dbReference type="ARBA" id="ARBA00022989"/>
    </source>
</evidence>
<feature type="transmembrane region" description="Helical" evidence="7">
    <location>
        <begin position="534"/>
        <end position="553"/>
    </location>
</feature>
<comment type="caution">
    <text evidence="9">The sequence shown here is derived from an EMBL/GenBank/DDBJ whole genome shotgun (WGS) entry which is preliminary data.</text>
</comment>
<feature type="transmembrane region" description="Helical" evidence="7">
    <location>
        <begin position="28"/>
        <end position="46"/>
    </location>
</feature>
<comment type="subcellular location">
    <subcellularLocation>
        <location evidence="1">Membrane</location>
        <topology evidence="1">Multi-pass membrane protein</topology>
    </subcellularLocation>
</comment>
<evidence type="ECO:0000256" key="3">
    <source>
        <dbReference type="ARBA" id="ARBA00022692"/>
    </source>
</evidence>
<evidence type="ECO:0000256" key="4">
    <source>
        <dbReference type="ARBA" id="ARBA00022737"/>
    </source>
</evidence>
<keyword evidence="6 7" id="KW-0472">Membrane</keyword>
<dbReference type="RefSeq" id="WP_230574943.1">
    <property type="nucleotide sequence ID" value="NZ_CAKJTI010000008.1"/>
</dbReference>
<dbReference type="SUPFAM" id="SSF116726">
    <property type="entry name" value="TrkA C-terminal domain-like"/>
    <property type="match status" value="2"/>
</dbReference>
<feature type="transmembrane region" description="Helical" evidence="7">
    <location>
        <begin position="141"/>
        <end position="160"/>
    </location>
</feature>
<feature type="transmembrane region" description="Helical" evidence="7">
    <location>
        <begin position="449"/>
        <end position="468"/>
    </location>
</feature>
<dbReference type="PROSITE" id="PS51202">
    <property type="entry name" value="RCK_C"/>
    <property type="match status" value="2"/>
</dbReference>
<keyword evidence="10" id="KW-1185">Reference proteome</keyword>
<evidence type="ECO:0000313" key="9">
    <source>
        <dbReference type="EMBL" id="CAG9612821.1"/>
    </source>
</evidence>
<dbReference type="PANTHER" id="PTHR43652:SF2">
    <property type="entry name" value="BASIC AMINO ACID ANTIPORTER YFCC-RELATED"/>
    <property type="match status" value="1"/>
</dbReference>
<dbReference type="Pfam" id="PF03600">
    <property type="entry name" value="CitMHS"/>
    <property type="match status" value="1"/>
</dbReference>
<dbReference type="InterPro" id="IPR006037">
    <property type="entry name" value="RCK_C"/>
</dbReference>
<dbReference type="InterPro" id="IPR036721">
    <property type="entry name" value="RCK_C_sf"/>
</dbReference>
<dbReference type="EMBL" id="CAKJTI010000008">
    <property type="protein sequence ID" value="CAG9612821.1"/>
    <property type="molecule type" value="Genomic_DNA"/>
</dbReference>
<gene>
    <name evidence="9" type="ORF">BACCIP111899_01999</name>
</gene>
<feature type="transmembrane region" description="Helical" evidence="7">
    <location>
        <begin position="573"/>
        <end position="593"/>
    </location>
</feature>
<dbReference type="Proteomes" id="UP000789423">
    <property type="component" value="Unassembled WGS sequence"/>
</dbReference>